<keyword evidence="7" id="KW-0206">Cytoskeleton</keyword>
<name>A0A5E4QUC4_9NEOP</name>
<dbReference type="PANTHER" id="PTHR46613">
    <property type="entry name" value="RADIAL SPOKE HEAD 10 HOMOLOG B-RELATED"/>
    <property type="match status" value="1"/>
</dbReference>
<dbReference type="PANTHER" id="PTHR46613:SF1">
    <property type="entry name" value="RADIAL SPOKE HEAD 10 HOMOLOG B-RELATED"/>
    <property type="match status" value="1"/>
</dbReference>
<evidence type="ECO:0000256" key="7">
    <source>
        <dbReference type="ARBA" id="ARBA00023212"/>
    </source>
</evidence>
<keyword evidence="6" id="KW-0969">Cilium</keyword>
<dbReference type="AlphaFoldDB" id="A0A5E4QUC4"/>
<gene>
    <name evidence="9" type="ORF">LSINAPIS_LOCUS12088</name>
</gene>
<organism evidence="9 10">
    <name type="scientific">Leptidea sinapis</name>
    <dbReference type="NCBI Taxonomy" id="189913"/>
    <lineage>
        <taxon>Eukaryota</taxon>
        <taxon>Metazoa</taxon>
        <taxon>Ecdysozoa</taxon>
        <taxon>Arthropoda</taxon>
        <taxon>Hexapoda</taxon>
        <taxon>Insecta</taxon>
        <taxon>Pterygota</taxon>
        <taxon>Neoptera</taxon>
        <taxon>Endopterygota</taxon>
        <taxon>Lepidoptera</taxon>
        <taxon>Glossata</taxon>
        <taxon>Ditrysia</taxon>
        <taxon>Papilionoidea</taxon>
        <taxon>Pieridae</taxon>
        <taxon>Dismorphiinae</taxon>
        <taxon>Leptidea</taxon>
    </lineage>
</organism>
<dbReference type="InterPro" id="IPR003409">
    <property type="entry name" value="MORN"/>
</dbReference>
<reference evidence="9 10" key="1">
    <citation type="submission" date="2017-07" db="EMBL/GenBank/DDBJ databases">
        <authorList>
            <person name="Talla V."/>
            <person name="Backstrom N."/>
        </authorList>
    </citation>
    <scope>NUCLEOTIDE SEQUENCE [LARGE SCALE GENOMIC DNA]</scope>
</reference>
<keyword evidence="8" id="KW-0966">Cell projection</keyword>
<evidence type="ECO:0000256" key="6">
    <source>
        <dbReference type="ARBA" id="ARBA00023069"/>
    </source>
</evidence>
<dbReference type="SUPFAM" id="SSF82185">
    <property type="entry name" value="Histone H3 K4-specific methyltransferase SET7/9 N-terminal domain"/>
    <property type="match status" value="2"/>
</dbReference>
<sequence>MTTAYTFLKGQNSFCNSGEPYARFASLLEKEDFEELYPQGQFKDNQIHGKGIIQWKDDTWYEGYFVGSLRHGRGLYVDSRKQRSYTGEWLCGTKHGQGAIYYSGTFKNSYDVSGYKGEWEYYTREGKGLMIWPNHDFYRGGWKNDVMSGFGIYIWEACYNNSMSVPSLIAYNGNWEKGQRHGYGVLNLGFGLGSYYKGEFRKDKKDGAGMIVTNNGLILKDQNLFIDDNFGTLSETNNSNAPSIDNKRNAIQEPFKFDICDQYIGLYYHIDQALKRLDKEREIIDNTISEYLENNKERGGRQSCTVNNSTTVAEINIEEFMTFEEIALRKALQCYEMQLKSIYYQYATICNTEEVHFTPVLIRLYFWQLFYDCNIHSHLTDGCGLFVPLKGAYDLYRIIGEPCTIRDFLCAIRYASHSTEQQPVLVEEDPLLGQNAYVFGDEITYVADHIPNGDTCEKIDLKLFNIGNLSSKTIIKIFSSIFPNIISNENVINLDIELVFFEFFEVFIACVEESIRLKDEEAKYQDELFRKGSLARNTEINLHNMPKVK</sequence>
<keyword evidence="10" id="KW-1185">Reference proteome</keyword>
<keyword evidence="4" id="KW-0677">Repeat</keyword>
<dbReference type="SMART" id="SM00698">
    <property type="entry name" value="MORN"/>
    <property type="match status" value="7"/>
</dbReference>
<dbReference type="GO" id="GO:0031514">
    <property type="term" value="C:motile cilium"/>
    <property type="evidence" value="ECO:0007669"/>
    <property type="project" value="UniProtKB-SubCell"/>
</dbReference>
<evidence type="ECO:0000256" key="5">
    <source>
        <dbReference type="ARBA" id="ARBA00022846"/>
    </source>
</evidence>
<evidence type="ECO:0000256" key="4">
    <source>
        <dbReference type="ARBA" id="ARBA00022737"/>
    </source>
</evidence>
<dbReference type="Gene3D" id="2.20.110.10">
    <property type="entry name" value="Histone H3 K4-specific methyltransferase SET7/9 N-terminal domain"/>
    <property type="match status" value="2"/>
</dbReference>
<proteinExistence type="predicted"/>
<evidence type="ECO:0000256" key="8">
    <source>
        <dbReference type="ARBA" id="ARBA00023273"/>
    </source>
</evidence>
<dbReference type="Pfam" id="PF02493">
    <property type="entry name" value="MORN"/>
    <property type="match status" value="7"/>
</dbReference>
<evidence type="ECO:0000256" key="1">
    <source>
        <dbReference type="ARBA" id="ARBA00004230"/>
    </source>
</evidence>
<protein>
    <submittedName>
        <fullName evidence="9">Uncharacterized protein</fullName>
    </submittedName>
</protein>
<evidence type="ECO:0000313" key="9">
    <source>
        <dbReference type="EMBL" id="VVD01740.1"/>
    </source>
</evidence>
<dbReference type="EMBL" id="FZQP02005554">
    <property type="protein sequence ID" value="VVD01740.1"/>
    <property type="molecule type" value="Genomic_DNA"/>
</dbReference>
<accession>A0A5E4QUC4</accession>
<evidence type="ECO:0000256" key="3">
    <source>
        <dbReference type="ARBA" id="ARBA00022490"/>
    </source>
</evidence>
<evidence type="ECO:0000256" key="2">
    <source>
        <dbReference type="ARBA" id="ARBA00004430"/>
    </source>
</evidence>
<evidence type="ECO:0000313" key="10">
    <source>
        <dbReference type="Proteomes" id="UP000324832"/>
    </source>
</evidence>
<keyword evidence="5" id="KW-0282">Flagellum</keyword>
<dbReference type="GO" id="GO:0005930">
    <property type="term" value="C:axoneme"/>
    <property type="evidence" value="ECO:0007669"/>
    <property type="project" value="UniProtKB-SubCell"/>
</dbReference>
<keyword evidence="3" id="KW-0963">Cytoplasm</keyword>
<comment type="subcellular location">
    <subcellularLocation>
        <location evidence="1">Cell projection</location>
        <location evidence="1">Cilium</location>
        <location evidence="1">Flagellum</location>
    </subcellularLocation>
    <subcellularLocation>
        <location evidence="2">Cytoplasm</location>
        <location evidence="2">Cytoskeleton</location>
        <location evidence="2">Cilium axoneme</location>
    </subcellularLocation>
</comment>
<dbReference type="Proteomes" id="UP000324832">
    <property type="component" value="Unassembled WGS sequence"/>
</dbReference>